<evidence type="ECO:0000259" key="3">
    <source>
        <dbReference type="Pfam" id="PF00294"/>
    </source>
</evidence>
<dbReference type="AlphaFoldDB" id="A0A6N7KK40"/>
<dbReference type="OrthoDB" id="9779730at2"/>
<comment type="caution">
    <text evidence="4">The sequence shown here is derived from an EMBL/GenBank/DDBJ whole genome shotgun (WGS) entry which is preliminary data.</text>
</comment>
<keyword evidence="2 4" id="KW-0418">Kinase</keyword>
<accession>A0A6N7KK40</accession>
<evidence type="ECO:0000256" key="1">
    <source>
        <dbReference type="ARBA" id="ARBA00022679"/>
    </source>
</evidence>
<dbReference type="SUPFAM" id="SSF53613">
    <property type="entry name" value="Ribokinase-like"/>
    <property type="match status" value="1"/>
</dbReference>
<keyword evidence="5" id="KW-1185">Reference proteome</keyword>
<dbReference type="Proteomes" id="UP000450000">
    <property type="component" value="Unassembled WGS sequence"/>
</dbReference>
<evidence type="ECO:0000313" key="5">
    <source>
        <dbReference type="Proteomes" id="UP000450000"/>
    </source>
</evidence>
<feature type="domain" description="Carbohydrate kinase PfkB" evidence="3">
    <location>
        <begin position="34"/>
        <end position="292"/>
    </location>
</feature>
<dbReference type="InterPro" id="IPR002173">
    <property type="entry name" value="Carboh/pur_kinase_PfkB_CS"/>
</dbReference>
<dbReference type="InterPro" id="IPR029056">
    <property type="entry name" value="Ribokinase-like"/>
</dbReference>
<dbReference type="Gene3D" id="3.40.1190.20">
    <property type="match status" value="1"/>
</dbReference>
<evidence type="ECO:0000313" key="4">
    <source>
        <dbReference type="EMBL" id="MQS11115.1"/>
    </source>
</evidence>
<dbReference type="InterPro" id="IPR011611">
    <property type="entry name" value="PfkB_dom"/>
</dbReference>
<dbReference type="GO" id="GO:0016301">
    <property type="term" value="F:kinase activity"/>
    <property type="evidence" value="ECO:0007669"/>
    <property type="project" value="UniProtKB-KW"/>
</dbReference>
<gene>
    <name evidence="4" type="ORF">F7Q99_02145</name>
</gene>
<organism evidence="4 5">
    <name type="scientific">Streptomyces kaniharaensis</name>
    <dbReference type="NCBI Taxonomy" id="212423"/>
    <lineage>
        <taxon>Bacteria</taxon>
        <taxon>Bacillati</taxon>
        <taxon>Actinomycetota</taxon>
        <taxon>Actinomycetes</taxon>
        <taxon>Kitasatosporales</taxon>
        <taxon>Streptomycetaceae</taxon>
        <taxon>Streptomyces</taxon>
    </lineage>
</organism>
<dbReference type="RefSeq" id="WP_153459817.1">
    <property type="nucleotide sequence ID" value="NZ_WBOF01000001.1"/>
</dbReference>
<keyword evidence="1" id="KW-0808">Transferase</keyword>
<name>A0A6N7KK40_9ACTN</name>
<dbReference type="PROSITE" id="PS00583">
    <property type="entry name" value="PFKB_KINASES_1"/>
    <property type="match status" value="1"/>
</dbReference>
<sequence>MRIAVTGPIVIDNLMTFPGRFTSQLLPAQLQHLSLSFLVDDLEVRYGGVAANVAYGLGRLGRRPLLLGAAGRDFGDYRARLEEVGVDTSRVRISPGLATARYTRTTDADDNRIVSYHPGAQAEDDTPGPEGWPEDVGLVFLGPAEPEVLAARAAECRRRGLPYLVDVAGRTRELGRAGAEAVLAGATHLVTNRRERAALLEHTGWTAADVLARVGAWITTLGREGVWIDYATRPSIAVPAAPISRLPDGAGGGGAFRAGFLAAKADGRDDEEAARVGCVLAAYALESAGSQDYLFTPAAFEARLADVYTTLHA</sequence>
<dbReference type="Pfam" id="PF00294">
    <property type="entry name" value="PfkB"/>
    <property type="match status" value="1"/>
</dbReference>
<dbReference type="PANTHER" id="PTHR10584">
    <property type="entry name" value="SUGAR KINASE"/>
    <property type="match status" value="1"/>
</dbReference>
<dbReference type="EMBL" id="WBOF01000001">
    <property type="protein sequence ID" value="MQS11115.1"/>
    <property type="molecule type" value="Genomic_DNA"/>
</dbReference>
<proteinExistence type="predicted"/>
<reference evidence="4 5" key="1">
    <citation type="submission" date="2019-09" db="EMBL/GenBank/DDBJ databases">
        <title>Genome Sequences of Streptomyces kaniharaensis ATCC 21070.</title>
        <authorList>
            <person name="Zhu W."/>
            <person name="De Crecy-Lagard V."/>
            <person name="Richards N.G."/>
        </authorList>
    </citation>
    <scope>NUCLEOTIDE SEQUENCE [LARGE SCALE GENOMIC DNA]</scope>
    <source>
        <strain evidence="4 5">SF-557</strain>
    </source>
</reference>
<protein>
    <submittedName>
        <fullName evidence="4">Carbohydrate kinase family protein</fullName>
    </submittedName>
</protein>
<evidence type="ECO:0000256" key="2">
    <source>
        <dbReference type="ARBA" id="ARBA00022777"/>
    </source>
</evidence>
<dbReference type="PANTHER" id="PTHR10584:SF166">
    <property type="entry name" value="RIBOKINASE"/>
    <property type="match status" value="1"/>
</dbReference>